<evidence type="ECO:0000313" key="1">
    <source>
        <dbReference type="EMBL" id="GBR77607.1"/>
    </source>
</evidence>
<evidence type="ECO:0000313" key="2">
    <source>
        <dbReference type="Proteomes" id="UP000282196"/>
    </source>
</evidence>
<accession>A0A388TJV9</accession>
<protein>
    <submittedName>
        <fullName evidence="1">Uncharacterized protein</fullName>
    </submittedName>
</protein>
<dbReference type="AlphaFoldDB" id="A0A388TJV9"/>
<keyword evidence="2" id="KW-1185">Reference proteome</keyword>
<proteinExistence type="predicted"/>
<dbReference type="EMBL" id="BGZP01000007">
    <property type="protein sequence ID" value="GBR77607.1"/>
    <property type="molecule type" value="Genomic_DNA"/>
</dbReference>
<name>A0A388TJV9_9BACT</name>
<dbReference type="Proteomes" id="UP000282196">
    <property type="component" value="Unassembled WGS sequence"/>
</dbReference>
<gene>
    <name evidence="1" type="ORF">RDn1_266</name>
</gene>
<comment type="caution">
    <text evidence="1">The sequence shown here is derived from an EMBL/GenBank/DDBJ whole genome shotgun (WGS) entry which is preliminary data.</text>
</comment>
<reference evidence="1 2" key="1">
    <citation type="journal article" date="2019" name="ISME J.">
        <title>Genome analyses of uncultured TG2/ZB3 bacteria in 'Margulisbacteria' specifically attached to ectosymbiotic spirochetes of protists in the termite gut.</title>
        <authorList>
            <person name="Utami Y.D."/>
            <person name="Kuwahara H."/>
            <person name="Igai K."/>
            <person name="Murakami T."/>
            <person name="Sugaya K."/>
            <person name="Morikawa T."/>
            <person name="Nagura Y."/>
            <person name="Yuki M."/>
            <person name="Deevong P."/>
            <person name="Inoue T."/>
            <person name="Kihara K."/>
            <person name="Lo N."/>
            <person name="Yamada A."/>
            <person name="Ohkuma M."/>
            <person name="Hongoh Y."/>
        </authorList>
    </citation>
    <scope>NUCLEOTIDE SEQUENCE [LARGE SCALE GENOMIC DNA]</scope>
    <source>
        <strain evidence="1">RsDinE6-01</strain>
    </source>
</reference>
<sequence>MAISTVNMLNRPLEEQIQDLKKTDHYREVQDKLQAEREQKGLWVKSKDKAGIEDYYMDVTKLSSKSFFTTVRTHEGVIKVPLVIKMIMGEKINLRDRIEGIMESYMKAVMQTTSHNLMMSRIAGMKMAAAAFILAQLGVPPDELRKLRRKALDDAVTENVALMEENIYNSELLEIIGGSSGSRLKAERSVLDEIQKQILTQAKRLNIDDYYTQEKILELRINAAKGIYYKFVEEEQTIQYELDYYLNEA</sequence>
<organism evidence="1 2">
    <name type="scientific">Candidatus Termititenax dinenymphae</name>
    <dbReference type="NCBI Taxonomy" id="2218523"/>
    <lineage>
        <taxon>Bacteria</taxon>
        <taxon>Bacillati</taxon>
        <taxon>Candidatus Margulisiibacteriota</taxon>
        <taxon>Candidatus Termititenacia</taxon>
        <taxon>Candidatus Termititenacales</taxon>
        <taxon>Candidatus Termititenacaceae</taxon>
        <taxon>Candidatus Termititenax</taxon>
    </lineage>
</organism>